<reference evidence="1 2" key="1">
    <citation type="submission" date="2016-05" db="EMBL/GenBank/DDBJ databases">
        <title>A degradative enzymes factory behind the ericoid mycorrhizal symbiosis.</title>
        <authorList>
            <consortium name="DOE Joint Genome Institute"/>
            <person name="Martino E."/>
            <person name="Morin E."/>
            <person name="Grelet G."/>
            <person name="Kuo A."/>
            <person name="Kohler A."/>
            <person name="Daghino S."/>
            <person name="Barry K."/>
            <person name="Choi C."/>
            <person name="Cichocki N."/>
            <person name="Clum A."/>
            <person name="Copeland A."/>
            <person name="Hainaut M."/>
            <person name="Haridas S."/>
            <person name="Labutti K."/>
            <person name="Lindquist E."/>
            <person name="Lipzen A."/>
            <person name="Khouja H.-R."/>
            <person name="Murat C."/>
            <person name="Ohm R."/>
            <person name="Olson A."/>
            <person name="Spatafora J."/>
            <person name="Veneault-Fourrey C."/>
            <person name="Henrissat B."/>
            <person name="Grigoriev I."/>
            <person name="Martin F."/>
            <person name="Perotto S."/>
        </authorList>
    </citation>
    <scope>NUCLEOTIDE SEQUENCE [LARGE SCALE GENOMIC DNA]</scope>
    <source>
        <strain evidence="1 2">UAMH 7357</strain>
    </source>
</reference>
<name>A0A2J6PSE9_9HELO</name>
<evidence type="ECO:0000313" key="1">
    <source>
        <dbReference type="EMBL" id="PMD16963.1"/>
    </source>
</evidence>
<proteinExistence type="predicted"/>
<accession>A0A2J6PSE9</accession>
<feature type="non-terminal residue" evidence="1">
    <location>
        <position position="88"/>
    </location>
</feature>
<dbReference type="Proteomes" id="UP000235672">
    <property type="component" value="Unassembled WGS sequence"/>
</dbReference>
<protein>
    <submittedName>
        <fullName evidence="1">Uncharacterized protein</fullName>
    </submittedName>
</protein>
<dbReference type="EMBL" id="KZ613502">
    <property type="protein sequence ID" value="PMD16963.1"/>
    <property type="molecule type" value="Genomic_DNA"/>
</dbReference>
<keyword evidence="2" id="KW-1185">Reference proteome</keyword>
<organism evidence="1 2">
    <name type="scientific">Hyaloscypha hepaticicola</name>
    <dbReference type="NCBI Taxonomy" id="2082293"/>
    <lineage>
        <taxon>Eukaryota</taxon>
        <taxon>Fungi</taxon>
        <taxon>Dikarya</taxon>
        <taxon>Ascomycota</taxon>
        <taxon>Pezizomycotina</taxon>
        <taxon>Leotiomycetes</taxon>
        <taxon>Helotiales</taxon>
        <taxon>Hyaloscyphaceae</taxon>
        <taxon>Hyaloscypha</taxon>
    </lineage>
</organism>
<sequence length="88" mass="9699">MVVPGFFRGNCANCYYSSEDTRYSLYSVTTAAPIPTSPVPTTGRCLRPATISSSRPLSGIVPRDRIVDQIASSTISNYKFYSRTIIVR</sequence>
<dbReference type="AlphaFoldDB" id="A0A2J6PSE9"/>
<gene>
    <name evidence="1" type="ORF">NA56DRAFT_648982</name>
</gene>
<evidence type="ECO:0000313" key="2">
    <source>
        <dbReference type="Proteomes" id="UP000235672"/>
    </source>
</evidence>